<dbReference type="PROSITE" id="PS50043">
    <property type="entry name" value="HTH_LUXR_2"/>
    <property type="match status" value="1"/>
</dbReference>
<dbReference type="CDD" id="cd06170">
    <property type="entry name" value="LuxR_C_like"/>
    <property type="match status" value="1"/>
</dbReference>
<dbReference type="GO" id="GO:0006355">
    <property type="term" value="P:regulation of DNA-templated transcription"/>
    <property type="evidence" value="ECO:0007669"/>
    <property type="project" value="InterPro"/>
</dbReference>
<reference evidence="7" key="3">
    <citation type="journal article" date="2019" name="Microbiol. Resour. Announc.">
        <title>Draft Genome Sequences of Type Strains of Gordonibacter faecihominis, Paraeggerthella hongkongensis, Parvibacter caecicola,Slackia equolifaciens, Slackia faecicanis, and Slackia isoflavoniconvertens.</title>
        <authorList>
            <person name="Danylec N."/>
            <person name="Stoll D.A."/>
            <person name="Dotsch A."/>
            <person name="Huch M."/>
        </authorList>
    </citation>
    <scope>NUCLEOTIDE SEQUENCE</scope>
    <source>
        <strain evidence="7">DSM 16107</strain>
    </source>
</reference>
<feature type="transmembrane region" description="Helical" evidence="4">
    <location>
        <begin position="220"/>
        <end position="239"/>
    </location>
</feature>
<feature type="transmembrane region" description="Helical" evidence="4">
    <location>
        <begin position="259"/>
        <end position="279"/>
    </location>
</feature>
<feature type="transmembrane region" description="Helical" evidence="4">
    <location>
        <begin position="158"/>
        <end position="176"/>
    </location>
</feature>
<name>A0A3N0ITW4_9ACTN</name>
<keyword evidence="3" id="KW-0804">Transcription</keyword>
<feature type="domain" description="HTH luxR-type" evidence="5">
    <location>
        <begin position="417"/>
        <end position="482"/>
    </location>
</feature>
<feature type="transmembrane region" description="Helical" evidence="4">
    <location>
        <begin position="101"/>
        <end position="121"/>
    </location>
</feature>
<organism evidence="7 9">
    <name type="scientific">Eggerthella sinensis</name>
    <dbReference type="NCBI Taxonomy" id="242230"/>
    <lineage>
        <taxon>Bacteria</taxon>
        <taxon>Bacillati</taxon>
        <taxon>Actinomycetota</taxon>
        <taxon>Coriobacteriia</taxon>
        <taxon>Eggerthellales</taxon>
        <taxon>Eggerthellaceae</taxon>
        <taxon>Eggerthella</taxon>
    </lineage>
</organism>
<sequence>MRVMRFNASTTEEPCSPASNAGAASAIRMIDRTALLDSLGLACYIAWSFVFWNGALLFGDVFEAAPMGNLFAVQGVFTALTALLLVLSVRKAAPLRTRKVLLGAFALISSLAVVVAALVGYQEAPMGWLWVGFALSGLGSTLRLGWEERLSVQGVGRTALCAGLAYLAGFVLFAVISLLPALVALVVSALLPFGAYALLLRAVHQVPAAREASKARLKELLPSIPWKLIVAIALAYFSYGATRMGGVMGGLAASGAGHVAVAGIPALGCLIAIALAFCFYRKNALLAFYLAFPLMGIAALVPASVDPLGGTSTFCIALVGAELVKYLVWFLLIDSIIKDGLSALLCLALMRFAQWGGSVLGQFAADALPTQETVTIAILISLMVALLVIIGAPVAGKAGAGFARPTGERDLEARVCLAAARYKLSPREQEVLAIWATGHTGAYIEKQLFISKNTVKTHLNHIYAKTKTANREELLELLEALDEQS</sequence>
<evidence type="ECO:0000256" key="1">
    <source>
        <dbReference type="ARBA" id="ARBA00023015"/>
    </source>
</evidence>
<accession>A0A3N0ITW4</accession>
<keyword evidence="2" id="KW-0238">DNA-binding</keyword>
<dbReference type="GO" id="GO:0003677">
    <property type="term" value="F:DNA binding"/>
    <property type="evidence" value="ECO:0007669"/>
    <property type="project" value="UniProtKB-KW"/>
</dbReference>
<evidence type="ECO:0000256" key="2">
    <source>
        <dbReference type="ARBA" id="ARBA00023125"/>
    </source>
</evidence>
<evidence type="ECO:0000313" key="6">
    <source>
        <dbReference type="EMBL" id="RDB63425.1"/>
    </source>
</evidence>
<proteinExistence type="predicted"/>
<dbReference type="InterPro" id="IPR016032">
    <property type="entry name" value="Sig_transdc_resp-reg_C-effctor"/>
</dbReference>
<keyword evidence="4" id="KW-1133">Transmembrane helix</keyword>
<dbReference type="Proteomes" id="UP000270112">
    <property type="component" value="Unassembled WGS sequence"/>
</dbReference>
<dbReference type="InterPro" id="IPR036388">
    <property type="entry name" value="WH-like_DNA-bd_sf"/>
</dbReference>
<dbReference type="OrthoDB" id="9808843at2"/>
<keyword evidence="4" id="KW-0472">Membrane</keyword>
<evidence type="ECO:0000313" key="7">
    <source>
        <dbReference type="EMBL" id="RNM40439.1"/>
    </source>
</evidence>
<dbReference type="EMBL" id="QICC01000082">
    <property type="protein sequence ID" value="RNM40439.1"/>
    <property type="molecule type" value="Genomic_DNA"/>
</dbReference>
<feature type="transmembrane region" description="Helical" evidence="4">
    <location>
        <begin position="286"/>
        <end position="305"/>
    </location>
</feature>
<dbReference type="PANTHER" id="PTHR44688">
    <property type="entry name" value="DNA-BINDING TRANSCRIPTIONAL ACTIVATOR DEVR_DOSR"/>
    <property type="match status" value="1"/>
</dbReference>
<dbReference type="Gene3D" id="1.10.10.10">
    <property type="entry name" value="Winged helix-like DNA-binding domain superfamily/Winged helix DNA-binding domain"/>
    <property type="match status" value="1"/>
</dbReference>
<feature type="transmembrane region" description="Helical" evidence="4">
    <location>
        <begin position="344"/>
        <end position="364"/>
    </location>
</feature>
<feature type="transmembrane region" description="Helical" evidence="4">
    <location>
        <begin position="70"/>
        <end position="89"/>
    </location>
</feature>
<feature type="transmembrane region" description="Helical" evidence="4">
    <location>
        <begin position="376"/>
        <end position="395"/>
    </location>
</feature>
<gene>
    <name evidence="6" type="ORF">C1876_16870</name>
    <name evidence="7" type="ORF">DMP09_14325</name>
</gene>
<feature type="transmembrane region" description="Helical" evidence="4">
    <location>
        <begin position="127"/>
        <end position="146"/>
    </location>
</feature>
<protein>
    <submittedName>
        <fullName evidence="7">LuxR family transcriptional regulator</fullName>
    </submittedName>
</protein>
<feature type="transmembrane region" description="Helical" evidence="4">
    <location>
        <begin position="182"/>
        <end position="199"/>
    </location>
</feature>
<keyword evidence="1" id="KW-0805">Transcription regulation</keyword>
<feature type="transmembrane region" description="Helical" evidence="4">
    <location>
        <begin position="34"/>
        <end position="58"/>
    </location>
</feature>
<evidence type="ECO:0000259" key="5">
    <source>
        <dbReference type="PROSITE" id="PS50043"/>
    </source>
</evidence>
<dbReference type="SUPFAM" id="SSF46894">
    <property type="entry name" value="C-terminal effector domain of the bipartite response regulators"/>
    <property type="match status" value="1"/>
</dbReference>
<evidence type="ECO:0000256" key="4">
    <source>
        <dbReference type="SAM" id="Phobius"/>
    </source>
</evidence>
<dbReference type="AlphaFoldDB" id="A0A3N0ITW4"/>
<dbReference type="PRINTS" id="PR00038">
    <property type="entry name" value="HTHLUXR"/>
</dbReference>
<dbReference type="Proteomes" id="UP000253817">
    <property type="component" value="Unassembled WGS sequence"/>
</dbReference>
<keyword evidence="4" id="KW-0812">Transmembrane</keyword>
<evidence type="ECO:0000256" key="3">
    <source>
        <dbReference type="ARBA" id="ARBA00023163"/>
    </source>
</evidence>
<dbReference type="SMART" id="SM00421">
    <property type="entry name" value="HTH_LUXR"/>
    <property type="match status" value="1"/>
</dbReference>
<reference evidence="9" key="2">
    <citation type="submission" date="2018-05" db="EMBL/GenBank/DDBJ databases">
        <title>Genome Sequencing of selected type strains of the family Eggerthellaceae.</title>
        <authorList>
            <person name="Danylec N."/>
            <person name="Stoll D.A."/>
            <person name="Doetsch A."/>
            <person name="Huch M."/>
        </authorList>
    </citation>
    <scope>NUCLEOTIDE SEQUENCE [LARGE SCALE GENOMIC DNA]</scope>
    <source>
        <strain evidence="9">DSM 16107</strain>
    </source>
</reference>
<dbReference type="EMBL" id="PPTT01000049">
    <property type="protein sequence ID" value="RDB63425.1"/>
    <property type="molecule type" value="Genomic_DNA"/>
</dbReference>
<evidence type="ECO:0000313" key="8">
    <source>
        <dbReference type="Proteomes" id="UP000253817"/>
    </source>
</evidence>
<dbReference type="PANTHER" id="PTHR44688:SF16">
    <property type="entry name" value="DNA-BINDING TRANSCRIPTIONAL ACTIVATOR DEVR_DOSR"/>
    <property type="match status" value="1"/>
</dbReference>
<evidence type="ECO:0000313" key="9">
    <source>
        <dbReference type="Proteomes" id="UP000270112"/>
    </source>
</evidence>
<comment type="caution">
    <text evidence="7">The sequence shown here is derived from an EMBL/GenBank/DDBJ whole genome shotgun (WGS) entry which is preliminary data.</text>
</comment>
<keyword evidence="8" id="KW-1185">Reference proteome</keyword>
<dbReference type="Pfam" id="PF00196">
    <property type="entry name" value="GerE"/>
    <property type="match status" value="1"/>
</dbReference>
<dbReference type="InterPro" id="IPR000792">
    <property type="entry name" value="Tscrpt_reg_LuxR_C"/>
</dbReference>
<feature type="transmembrane region" description="Helical" evidence="4">
    <location>
        <begin position="311"/>
        <end position="332"/>
    </location>
</feature>
<reference evidence="6 8" key="1">
    <citation type="journal article" date="2018" name="Elife">
        <title>Discovery and characterization of a prevalent human gut bacterial enzyme sufficient for the inactivation of a family of plant toxins.</title>
        <authorList>
            <person name="Koppel N."/>
            <person name="Bisanz J.E."/>
            <person name="Pandelia M.E."/>
            <person name="Turnbaugh P.J."/>
            <person name="Balskus E.P."/>
        </authorList>
    </citation>
    <scope>NUCLEOTIDE SEQUENCE [LARGE SCALE GENOMIC DNA]</scope>
    <source>
        <strain evidence="6 8">DSM 16107</strain>
    </source>
</reference>